<evidence type="ECO:0000313" key="3">
    <source>
        <dbReference type="Proteomes" id="UP000324222"/>
    </source>
</evidence>
<feature type="region of interest" description="Disordered" evidence="1">
    <location>
        <begin position="1"/>
        <end position="20"/>
    </location>
</feature>
<name>A0A5B7GZ59_PORTR</name>
<proteinExistence type="predicted"/>
<organism evidence="2 3">
    <name type="scientific">Portunus trituberculatus</name>
    <name type="common">Swimming crab</name>
    <name type="synonym">Neptunus trituberculatus</name>
    <dbReference type="NCBI Taxonomy" id="210409"/>
    <lineage>
        <taxon>Eukaryota</taxon>
        <taxon>Metazoa</taxon>
        <taxon>Ecdysozoa</taxon>
        <taxon>Arthropoda</taxon>
        <taxon>Crustacea</taxon>
        <taxon>Multicrustacea</taxon>
        <taxon>Malacostraca</taxon>
        <taxon>Eumalacostraca</taxon>
        <taxon>Eucarida</taxon>
        <taxon>Decapoda</taxon>
        <taxon>Pleocyemata</taxon>
        <taxon>Brachyura</taxon>
        <taxon>Eubrachyura</taxon>
        <taxon>Portunoidea</taxon>
        <taxon>Portunidae</taxon>
        <taxon>Portuninae</taxon>
        <taxon>Portunus</taxon>
    </lineage>
</organism>
<gene>
    <name evidence="2" type="ORF">E2C01_056784</name>
</gene>
<dbReference type="EMBL" id="VSRR010019962">
    <property type="protein sequence ID" value="MPC62695.1"/>
    <property type="molecule type" value="Genomic_DNA"/>
</dbReference>
<accession>A0A5B7GZ59</accession>
<comment type="caution">
    <text evidence="2">The sequence shown here is derived from an EMBL/GenBank/DDBJ whole genome shotgun (WGS) entry which is preliminary data.</text>
</comment>
<dbReference type="Proteomes" id="UP000324222">
    <property type="component" value="Unassembled WGS sequence"/>
</dbReference>
<evidence type="ECO:0000256" key="1">
    <source>
        <dbReference type="SAM" id="MobiDB-lite"/>
    </source>
</evidence>
<feature type="compositionally biased region" description="Pro residues" evidence="1">
    <location>
        <begin position="1"/>
        <end position="11"/>
    </location>
</feature>
<sequence>MLGPTSLPPSEEPGWESTPASGRLLNLSLLSHQDLPPDMSSHSVLDLSSPFLFSTTSEAYHHPTTHSMSSTPTKE</sequence>
<reference evidence="2 3" key="1">
    <citation type="submission" date="2019-05" db="EMBL/GenBank/DDBJ databases">
        <title>Another draft genome of Portunus trituberculatus and its Hox gene families provides insights of decapod evolution.</title>
        <authorList>
            <person name="Jeong J.-H."/>
            <person name="Song I."/>
            <person name="Kim S."/>
            <person name="Choi T."/>
            <person name="Kim D."/>
            <person name="Ryu S."/>
            <person name="Kim W."/>
        </authorList>
    </citation>
    <scope>NUCLEOTIDE SEQUENCE [LARGE SCALE GENOMIC DNA]</scope>
    <source>
        <tissue evidence="2">Muscle</tissue>
    </source>
</reference>
<protein>
    <submittedName>
        <fullName evidence="2">Uncharacterized protein</fullName>
    </submittedName>
</protein>
<evidence type="ECO:0000313" key="2">
    <source>
        <dbReference type="EMBL" id="MPC62695.1"/>
    </source>
</evidence>
<dbReference type="AlphaFoldDB" id="A0A5B7GZ59"/>
<keyword evidence="3" id="KW-1185">Reference proteome</keyword>